<proteinExistence type="predicted"/>
<dbReference type="GO" id="GO:0016757">
    <property type="term" value="F:glycosyltransferase activity"/>
    <property type="evidence" value="ECO:0007669"/>
    <property type="project" value="TreeGrafter"/>
</dbReference>
<dbReference type="Pfam" id="PF13439">
    <property type="entry name" value="Glyco_transf_4"/>
    <property type="match status" value="1"/>
</dbReference>
<dbReference type="InterPro" id="IPR028098">
    <property type="entry name" value="Glyco_trans_4-like_N"/>
</dbReference>
<reference evidence="3" key="1">
    <citation type="submission" date="2021-03" db="EMBL/GenBank/DDBJ databases">
        <authorList>
            <person name="Kim M.K."/>
        </authorList>
    </citation>
    <scope>NUCLEOTIDE SEQUENCE</scope>
    <source>
        <strain evidence="3">BT186</strain>
    </source>
</reference>
<dbReference type="GO" id="GO:0009103">
    <property type="term" value="P:lipopolysaccharide biosynthetic process"/>
    <property type="evidence" value="ECO:0007669"/>
    <property type="project" value="TreeGrafter"/>
</dbReference>
<keyword evidence="1" id="KW-0808">Transferase</keyword>
<evidence type="ECO:0000256" key="1">
    <source>
        <dbReference type="ARBA" id="ARBA00022679"/>
    </source>
</evidence>
<protein>
    <submittedName>
        <fullName evidence="3">Glycosyltransferase</fullName>
    </submittedName>
</protein>
<keyword evidence="4" id="KW-1185">Reference proteome</keyword>
<comment type="caution">
    <text evidence="3">The sequence shown here is derived from an EMBL/GenBank/DDBJ whole genome shotgun (WGS) entry which is preliminary data.</text>
</comment>
<gene>
    <name evidence="3" type="ORF">J0X19_06080</name>
</gene>
<organism evidence="3 4">
    <name type="scientific">Hymenobacter telluris</name>
    <dbReference type="NCBI Taxonomy" id="2816474"/>
    <lineage>
        <taxon>Bacteria</taxon>
        <taxon>Pseudomonadati</taxon>
        <taxon>Bacteroidota</taxon>
        <taxon>Cytophagia</taxon>
        <taxon>Cytophagales</taxon>
        <taxon>Hymenobacteraceae</taxon>
        <taxon>Hymenobacter</taxon>
    </lineage>
</organism>
<dbReference type="AlphaFoldDB" id="A0A939J9X7"/>
<dbReference type="Proteomes" id="UP000664144">
    <property type="component" value="Unassembled WGS sequence"/>
</dbReference>
<dbReference type="PANTHER" id="PTHR46401:SF2">
    <property type="entry name" value="GLYCOSYLTRANSFERASE WBBK-RELATED"/>
    <property type="match status" value="1"/>
</dbReference>
<evidence type="ECO:0000313" key="3">
    <source>
        <dbReference type="EMBL" id="MBO0357506.1"/>
    </source>
</evidence>
<dbReference type="Pfam" id="PF13692">
    <property type="entry name" value="Glyco_trans_1_4"/>
    <property type="match status" value="1"/>
</dbReference>
<accession>A0A939J9X7</accession>
<name>A0A939J9X7_9BACT</name>
<sequence>MDIIFLTHPSFLNSQSMPRFANYLAAGMQARGHHVEQWTTSPFIYKFAFHNSLKKWFGYIDQYLLFPYTIKKRLKACSSDTLLVLTDQALGPWLPTLAKKPHVVHCHDFLAQHSALGRIPENPTSWTGRVYQAFIRRGYTQGKHFISVSQTTQENLHAFLSTPPTTSAVVYNGLNPIFAPHSQEEARALWSQATSLQLTAGYLLHVGGNQWYKNRIGCIELYNAWRSQESHNLPLLLVGEPPSEAILRQYESSAFKKDIHFLSGFDDDMIRLAYAGATVFLFPSLAEGFGWPIAEAMAAGCLVVTTQEAPMTEVGGTASFYIPRRPSDQLATEWAAAAAETIQQVVALTPVQRQKAVDAGLKNAQRFSAAAALDAIEAIYKQCLQPQHV</sequence>
<dbReference type="PANTHER" id="PTHR46401">
    <property type="entry name" value="GLYCOSYLTRANSFERASE WBBK-RELATED"/>
    <property type="match status" value="1"/>
</dbReference>
<evidence type="ECO:0000313" key="4">
    <source>
        <dbReference type="Proteomes" id="UP000664144"/>
    </source>
</evidence>
<dbReference type="SUPFAM" id="SSF53756">
    <property type="entry name" value="UDP-Glycosyltransferase/glycogen phosphorylase"/>
    <property type="match status" value="1"/>
</dbReference>
<evidence type="ECO:0000259" key="2">
    <source>
        <dbReference type="Pfam" id="PF13439"/>
    </source>
</evidence>
<feature type="domain" description="Glycosyltransferase subfamily 4-like N-terminal" evidence="2">
    <location>
        <begin position="19"/>
        <end position="175"/>
    </location>
</feature>
<dbReference type="Gene3D" id="3.40.50.2000">
    <property type="entry name" value="Glycogen Phosphorylase B"/>
    <property type="match status" value="2"/>
</dbReference>
<dbReference type="EMBL" id="JAFLQZ010000003">
    <property type="protein sequence ID" value="MBO0357506.1"/>
    <property type="molecule type" value="Genomic_DNA"/>
</dbReference>